<sequence>MARVHQFFEYYNNKRIHSILKMPPIQFRETYCLKK</sequence>
<evidence type="ECO:0000313" key="2">
    <source>
        <dbReference type="EMBL" id="PIS20593.1"/>
    </source>
</evidence>
<protein>
    <recommendedName>
        <fullName evidence="1">Integrase catalytic domain-containing protein</fullName>
    </recommendedName>
</protein>
<dbReference type="Pfam" id="PF13333">
    <property type="entry name" value="rve_2"/>
    <property type="match status" value="1"/>
</dbReference>
<dbReference type="Proteomes" id="UP000231414">
    <property type="component" value="Unassembled WGS sequence"/>
</dbReference>
<dbReference type="InterPro" id="IPR001584">
    <property type="entry name" value="Integrase_cat-core"/>
</dbReference>
<name>A0A2H0X6P0_UNCKA</name>
<proteinExistence type="predicted"/>
<comment type="caution">
    <text evidence="2">The sequence shown here is derived from an EMBL/GenBank/DDBJ whole genome shotgun (WGS) entry which is preliminary data.</text>
</comment>
<dbReference type="EMBL" id="PEYW01000043">
    <property type="protein sequence ID" value="PIS20593.1"/>
    <property type="molecule type" value="Genomic_DNA"/>
</dbReference>
<evidence type="ECO:0000259" key="1">
    <source>
        <dbReference type="Pfam" id="PF13333"/>
    </source>
</evidence>
<evidence type="ECO:0000313" key="3">
    <source>
        <dbReference type="Proteomes" id="UP000231414"/>
    </source>
</evidence>
<dbReference type="GO" id="GO:0015074">
    <property type="term" value="P:DNA integration"/>
    <property type="evidence" value="ECO:0007669"/>
    <property type="project" value="InterPro"/>
</dbReference>
<feature type="domain" description="Integrase catalytic" evidence="1">
    <location>
        <begin position="3"/>
        <end position="29"/>
    </location>
</feature>
<reference evidence="3" key="1">
    <citation type="submission" date="2017-09" db="EMBL/GenBank/DDBJ databases">
        <title>Depth-based differentiation of microbial function through sediment-hosted aquifers and enrichment of novel symbionts in the deep terrestrial subsurface.</title>
        <authorList>
            <person name="Probst A.J."/>
            <person name="Ladd B."/>
            <person name="Jarett J.K."/>
            <person name="Geller-Mcgrath D.E."/>
            <person name="Sieber C.M.K."/>
            <person name="Emerson J.B."/>
            <person name="Anantharaman K."/>
            <person name="Thomas B.C."/>
            <person name="Malmstrom R."/>
            <person name="Stieglmeier M."/>
            <person name="Klingl A."/>
            <person name="Woyke T."/>
            <person name="Ryan C.M."/>
            <person name="Banfield J.F."/>
        </authorList>
    </citation>
    <scope>NUCLEOTIDE SEQUENCE [LARGE SCALE GENOMIC DNA]</scope>
</reference>
<dbReference type="AlphaFoldDB" id="A0A2H0X6P0"/>
<gene>
    <name evidence="2" type="ORF">COT52_02930</name>
</gene>
<organism evidence="2 3">
    <name type="scientific">candidate division WWE3 bacterium CG08_land_8_20_14_0_20_43_13</name>
    <dbReference type="NCBI Taxonomy" id="1975087"/>
    <lineage>
        <taxon>Bacteria</taxon>
        <taxon>Katanobacteria</taxon>
    </lineage>
</organism>
<accession>A0A2H0X6P0</accession>